<dbReference type="InterPro" id="IPR045851">
    <property type="entry name" value="AMP-bd_C_sf"/>
</dbReference>
<dbReference type="PANTHER" id="PTHR43767">
    <property type="entry name" value="LONG-CHAIN-FATTY-ACID--COA LIGASE"/>
    <property type="match status" value="1"/>
</dbReference>
<dbReference type="Pfam" id="PF23562">
    <property type="entry name" value="AMP-binding_C_3"/>
    <property type="match status" value="1"/>
</dbReference>
<accession>I8T2E8</accession>
<proteinExistence type="predicted"/>
<protein>
    <recommendedName>
        <fullName evidence="2">AMP-dependent synthetase/ligase domain-containing protein</fullName>
    </recommendedName>
</protein>
<dbReference type="Proteomes" id="UP000003704">
    <property type="component" value="Unassembled WGS sequence"/>
</dbReference>
<evidence type="ECO:0000313" key="4">
    <source>
        <dbReference type="Proteomes" id="UP000003704"/>
    </source>
</evidence>
<sequence>MSGHGSRIIAALHRHAAESPERIALVGGDHRMDYASLLAAVQALAESLRTSGGTRVGIVADNGIAWALSDLAALHAGLVSVPLPLFFSAQQIAHAIADAGIDLLLIDRRLPPQMALPGTQDLSGLLPPAAASLLRLLGVPAQARPLHAATRKITYTSGTTGSPKGVCLGIEQQERVAEALAQASGANAQSQHLCVLPLATLLENIGGLYAPLLVGATTHLPSLGAVGLDGASGFDPGKLLLQIERAQANSLILVPQLLQALVAAIETQAAPLRSLSFVAVGGAMVSPTLLGRATRSGLPVYEGYGLSECASVVALNTIAHARPGSVGRPLPHLRLRIADDGEVQVSGNGYLGYVGEPAHEPATEVATGDIGHLDEDGFLHLTGRKKNIFVTAYGRNVSPEWVESELVQQAAIAQAAVFGEARPYNVAVIVPRTREPTAVQAAVDAVNRGLPDYARIHRWIAASQPFAPANDQLTPNGRLRRAAIALAYRIPLESLYEETAA</sequence>
<evidence type="ECO:0000259" key="2">
    <source>
        <dbReference type="Pfam" id="PF00501"/>
    </source>
</evidence>
<dbReference type="RefSeq" id="WP_007187223.1">
    <property type="nucleotide sequence ID" value="NZ_AKGD01000004.1"/>
</dbReference>
<keyword evidence="4" id="KW-1185">Reference proteome</keyword>
<dbReference type="OrthoDB" id="9803968at2"/>
<evidence type="ECO:0000256" key="1">
    <source>
        <dbReference type="ARBA" id="ARBA00022598"/>
    </source>
</evidence>
<name>I8T2E8_9GAMM</name>
<dbReference type="GO" id="GO:0016874">
    <property type="term" value="F:ligase activity"/>
    <property type="evidence" value="ECO:0007669"/>
    <property type="project" value="UniProtKB-KW"/>
</dbReference>
<feature type="domain" description="AMP-dependent synthetase/ligase" evidence="2">
    <location>
        <begin position="13"/>
        <end position="347"/>
    </location>
</feature>
<evidence type="ECO:0000313" key="3">
    <source>
        <dbReference type="EMBL" id="EIT67853.1"/>
    </source>
</evidence>
<dbReference type="AlphaFoldDB" id="I8T2E8"/>
<reference evidence="3 4" key="1">
    <citation type="journal article" date="2012" name="J. Bacteriol.">
        <title>Genome Sequence of n-Alkane-Degrading Hydrocarboniphaga effusa Strain AP103T (ATCC BAA-332T).</title>
        <authorList>
            <person name="Chang H.K."/>
            <person name="Zylstra G.J."/>
            <person name="Chae J.C."/>
        </authorList>
    </citation>
    <scope>NUCLEOTIDE SEQUENCE [LARGE SCALE GENOMIC DNA]</scope>
    <source>
        <strain evidence="3 4">AP103</strain>
    </source>
</reference>
<dbReference type="InterPro" id="IPR042099">
    <property type="entry name" value="ANL_N_sf"/>
</dbReference>
<comment type="caution">
    <text evidence="3">The sequence shown here is derived from an EMBL/GenBank/DDBJ whole genome shotgun (WGS) entry which is preliminary data.</text>
</comment>
<dbReference type="PATRIC" id="fig|1172194.4.peg.4154"/>
<dbReference type="Pfam" id="PF00501">
    <property type="entry name" value="AMP-binding"/>
    <property type="match status" value="1"/>
</dbReference>
<dbReference type="PROSITE" id="PS00455">
    <property type="entry name" value="AMP_BINDING"/>
    <property type="match status" value="1"/>
</dbReference>
<dbReference type="Gene3D" id="3.30.300.30">
    <property type="match status" value="1"/>
</dbReference>
<dbReference type="Gene3D" id="3.40.50.12780">
    <property type="entry name" value="N-terminal domain of ligase-like"/>
    <property type="match status" value="1"/>
</dbReference>
<dbReference type="SUPFAM" id="SSF56801">
    <property type="entry name" value="Acetyl-CoA synthetase-like"/>
    <property type="match status" value="1"/>
</dbReference>
<dbReference type="InterPro" id="IPR050237">
    <property type="entry name" value="ATP-dep_AMP-bd_enzyme"/>
</dbReference>
<dbReference type="EMBL" id="AKGD01000004">
    <property type="protein sequence ID" value="EIT67853.1"/>
    <property type="molecule type" value="Genomic_DNA"/>
</dbReference>
<organism evidence="3 4">
    <name type="scientific">Hydrocarboniphaga effusa AP103</name>
    <dbReference type="NCBI Taxonomy" id="1172194"/>
    <lineage>
        <taxon>Bacteria</taxon>
        <taxon>Pseudomonadati</taxon>
        <taxon>Pseudomonadota</taxon>
        <taxon>Gammaproteobacteria</taxon>
        <taxon>Nevskiales</taxon>
        <taxon>Nevskiaceae</taxon>
        <taxon>Hydrocarboniphaga</taxon>
    </lineage>
</organism>
<gene>
    <name evidence="3" type="ORF">WQQ_42880</name>
</gene>
<keyword evidence="1" id="KW-0436">Ligase</keyword>
<dbReference type="PANTHER" id="PTHR43767:SF8">
    <property type="entry name" value="LONG-CHAIN-FATTY-ACID--COA LIGASE"/>
    <property type="match status" value="1"/>
</dbReference>
<dbReference type="InterPro" id="IPR020845">
    <property type="entry name" value="AMP-binding_CS"/>
</dbReference>
<dbReference type="STRING" id="1172194.WQQ_42880"/>
<dbReference type="InterPro" id="IPR000873">
    <property type="entry name" value="AMP-dep_synth/lig_dom"/>
</dbReference>